<evidence type="ECO:0000256" key="2">
    <source>
        <dbReference type="ARBA" id="ARBA00023287"/>
    </source>
</evidence>
<dbReference type="InterPro" id="IPR012902">
    <property type="entry name" value="N_methyl_site"/>
</dbReference>
<dbReference type="GO" id="GO:0009986">
    <property type="term" value="C:cell surface"/>
    <property type="evidence" value="ECO:0007669"/>
    <property type="project" value="UniProtKB-SubCell"/>
</dbReference>
<accession>A0A1V4EU65</accession>
<dbReference type="OrthoDB" id="2375306at2"/>
<feature type="transmembrane region" description="Helical" evidence="3">
    <location>
        <begin position="60"/>
        <end position="78"/>
    </location>
</feature>
<keyword evidence="3" id="KW-1133">Transmembrane helix</keyword>
<comment type="subcellular location">
    <subcellularLocation>
        <location evidence="1">Cell surface</location>
    </subcellularLocation>
</comment>
<organism evidence="4 5">
    <name type="scientific">Ferroacidibacillus organovorans</name>
    <dbReference type="NCBI Taxonomy" id="1765683"/>
    <lineage>
        <taxon>Bacteria</taxon>
        <taxon>Bacillati</taxon>
        <taxon>Bacillota</taxon>
        <taxon>Bacilli</taxon>
        <taxon>Bacillales</taxon>
        <taxon>Alicyclobacillaceae</taxon>
        <taxon>Ferroacidibacillus</taxon>
    </lineage>
</organism>
<evidence type="ECO:0000313" key="4">
    <source>
        <dbReference type="EMBL" id="OPG16441.1"/>
    </source>
</evidence>
<evidence type="ECO:0000256" key="3">
    <source>
        <dbReference type="SAM" id="Phobius"/>
    </source>
</evidence>
<name>A0A1V4EU65_9BACL</name>
<gene>
    <name evidence="4" type="ORF">B2M26_06070</name>
</gene>
<dbReference type="GO" id="GO:0030420">
    <property type="term" value="P:establishment of competence for transformation"/>
    <property type="evidence" value="ECO:0007669"/>
    <property type="project" value="UniProtKB-KW"/>
</dbReference>
<dbReference type="EMBL" id="MWPS01000016">
    <property type="protein sequence ID" value="OPG16441.1"/>
    <property type="molecule type" value="Genomic_DNA"/>
</dbReference>
<dbReference type="NCBIfam" id="TIGR02532">
    <property type="entry name" value="IV_pilin_GFxxxE"/>
    <property type="match status" value="1"/>
</dbReference>
<comment type="caution">
    <text evidence="4">The sequence shown here is derived from an EMBL/GenBank/DDBJ whole genome shotgun (WGS) entry which is preliminary data.</text>
</comment>
<evidence type="ECO:0008006" key="6">
    <source>
        <dbReference type="Google" id="ProtNLM"/>
    </source>
</evidence>
<reference evidence="4 5" key="1">
    <citation type="submission" date="2017-02" db="EMBL/GenBank/DDBJ databases">
        <title>Draft genome of Acidibacillus ferrooxidans Huett2.</title>
        <authorList>
            <person name="Schopf S."/>
        </authorList>
    </citation>
    <scope>NUCLEOTIDE SEQUENCE [LARGE SCALE GENOMIC DNA]</scope>
    <source>
        <strain evidence="4 5">Huett2</strain>
    </source>
</reference>
<dbReference type="Proteomes" id="UP000190229">
    <property type="component" value="Unassembled WGS sequence"/>
</dbReference>
<dbReference type="AlphaFoldDB" id="A0A1V4EU65"/>
<dbReference type="InterPro" id="IPR045584">
    <property type="entry name" value="Pilin-like"/>
</dbReference>
<dbReference type="SUPFAM" id="SSF54523">
    <property type="entry name" value="Pili subunits"/>
    <property type="match status" value="1"/>
</dbReference>
<keyword evidence="2" id="KW-0178">Competence</keyword>
<keyword evidence="5" id="KW-1185">Reference proteome</keyword>
<keyword evidence="3" id="KW-0472">Membrane</keyword>
<sequence>MQGFWIPPPIVRVGGTILSRLLLMVQLRRLAVLFMGNLAINDMVVMKKMTLGSSAKGYSLLELMVAIAVITFALGIALPDMLHSLQRANVKSTSAIVASDLRDTQVRAEWSGRFQDLRFDPQGTQYYRYDALIGAFGAAKFAPFVVFEQGYLHLQNSTIRYYASGDVSESGTVYFQDAFGDLSGFTIYLGRGEIRNR</sequence>
<protein>
    <recommendedName>
        <fullName evidence="6">Prepilin-type N-terminal cleavage/methylation domain-containing protein</fullName>
    </recommendedName>
</protein>
<keyword evidence="3" id="KW-0812">Transmembrane</keyword>
<proteinExistence type="predicted"/>
<dbReference type="Pfam" id="PF07963">
    <property type="entry name" value="N_methyl"/>
    <property type="match status" value="1"/>
</dbReference>
<dbReference type="PROSITE" id="PS00409">
    <property type="entry name" value="PROKAR_NTER_METHYL"/>
    <property type="match status" value="1"/>
</dbReference>
<evidence type="ECO:0000313" key="5">
    <source>
        <dbReference type="Proteomes" id="UP000190229"/>
    </source>
</evidence>
<evidence type="ECO:0000256" key="1">
    <source>
        <dbReference type="ARBA" id="ARBA00004241"/>
    </source>
</evidence>